<comment type="caution">
    <text evidence="10">The sequence shown here is derived from an EMBL/GenBank/DDBJ whole genome shotgun (WGS) entry which is preliminary data.</text>
</comment>
<gene>
    <name evidence="10" type="ORF">CUNI_LOCUS6355</name>
</gene>
<dbReference type="Pfam" id="PF21238">
    <property type="entry name" value="Pus10_C"/>
    <property type="match status" value="1"/>
</dbReference>
<dbReference type="EC" id="5.4.99.25" evidence="2"/>
<dbReference type="InterPro" id="IPR048742">
    <property type="entry name" value="Pus10_N_euk"/>
</dbReference>
<feature type="domain" description="Pus10 N-terminal eukaryotes" evidence="8">
    <location>
        <begin position="70"/>
        <end position="245"/>
    </location>
</feature>
<dbReference type="GO" id="GO:0003723">
    <property type="term" value="F:RNA binding"/>
    <property type="evidence" value="ECO:0007669"/>
    <property type="project" value="InterPro"/>
</dbReference>
<name>A0A8S3YUG6_9EUPU</name>
<dbReference type="Gene3D" id="1.10.10.2050">
    <property type="match status" value="1"/>
</dbReference>
<keyword evidence="4" id="KW-0413">Isomerase</keyword>
<evidence type="ECO:0000313" key="10">
    <source>
        <dbReference type="EMBL" id="CAG5120797.1"/>
    </source>
</evidence>
<feature type="domain" description="Pus10-like C-terminal" evidence="9">
    <location>
        <begin position="251"/>
        <end position="482"/>
    </location>
</feature>
<keyword evidence="3" id="KW-0819">tRNA processing</keyword>
<dbReference type="SUPFAM" id="SSF55120">
    <property type="entry name" value="Pseudouridine synthase"/>
    <property type="match status" value="1"/>
</dbReference>
<sequence length="520" mass="59324">MDTFEIFTSSAEETKQIVSDLQQTGCCTRCILRLLGELRSLTYRSSLEEIERALLPEDQQSSVTTNQCPCPGCLGILQKFAEQPFLNTIVKKVREDGYQFSAHQCSLILPVSLAIRQKALLLYLQKKYPDVYKGKEGSIASVKDVWKWSCGHRMASLLNAKFQNRSEFDILMTFSYKDSDRECAFLLDVFPETFKKRKQRKFGFETFTRSNVMASLQQMDGSKFEDCSSCPPPIPTEDCSVDISCSHNAVFIAGRYQKYSRELSQTPWVVDGKRIMEGSVQELICEHIVNTFKPTEHRFSSSGREDVDVRMLGIGRPFVVELINPHCVTFSRQDIADLQERINTVSKYVQVRDLQIVSREEIAKLKEGEIDKTKTYSALCWCDRELTLADIEMLAAIKDLRLQQKTPLRVLHRRTAATRERTIHSLKATKEANNRFKILMSTQAGTYIKEFVHGDFGRTYPNMSDLLKAECDIIDLDVESVDVDWPVFIDPLPQASETVDSERSCNSAEDCQIKDAGVMF</sequence>
<dbReference type="InterPro" id="IPR039894">
    <property type="entry name" value="Pus10-like"/>
</dbReference>
<dbReference type="Proteomes" id="UP000678393">
    <property type="component" value="Unassembled WGS sequence"/>
</dbReference>
<dbReference type="InterPro" id="IPR020103">
    <property type="entry name" value="PsdUridine_synth_cat_dom_sf"/>
</dbReference>
<organism evidence="10 11">
    <name type="scientific">Candidula unifasciata</name>
    <dbReference type="NCBI Taxonomy" id="100452"/>
    <lineage>
        <taxon>Eukaryota</taxon>
        <taxon>Metazoa</taxon>
        <taxon>Spiralia</taxon>
        <taxon>Lophotrochozoa</taxon>
        <taxon>Mollusca</taxon>
        <taxon>Gastropoda</taxon>
        <taxon>Heterobranchia</taxon>
        <taxon>Euthyneura</taxon>
        <taxon>Panpulmonata</taxon>
        <taxon>Eupulmonata</taxon>
        <taxon>Stylommatophora</taxon>
        <taxon>Helicina</taxon>
        <taxon>Helicoidea</taxon>
        <taxon>Geomitridae</taxon>
        <taxon>Candidula</taxon>
    </lineage>
</organism>
<dbReference type="FunFam" id="3.30.70.2510:FF:000001">
    <property type="entry name" value="tRNA pseudouridine synthase Pus10"/>
    <property type="match status" value="1"/>
</dbReference>
<evidence type="ECO:0000256" key="5">
    <source>
        <dbReference type="ARBA" id="ARBA00075270"/>
    </source>
</evidence>
<comment type="similarity">
    <text evidence="1">Belongs to the pseudouridine synthase Pus10 family.</text>
</comment>
<evidence type="ECO:0000256" key="2">
    <source>
        <dbReference type="ARBA" id="ARBA00012787"/>
    </source>
</evidence>
<evidence type="ECO:0000256" key="6">
    <source>
        <dbReference type="ARBA" id="ARBA00079393"/>
    </source>
</evidence>
<dbReference type="EMBL" id="CAJHNH020000967">
    <property type="protein sequence ID" value="CAG5120797.1"/>
    <property type="molecule type" value="Genomic_DNA"/>
</dbReference>
<proteinExistence type="inferred from homology"/>
<dbReference type="OrthoDB" id="271937at2759"/>
<dbReference type="AlphaFoldDB" id="A0A8S3YUG6"/>
<dbReference type="GO" id="GO:0160148">
    <property type="term" value="F:tRNA pseudouridine(55) synthase activity"/>
    <property type="evidence" value="ECO:0007669"/>
    <property type="project" value="UniProtKB-EC"/>
</dbReference>
<dbReference type="Gene3D" id="3.30.70.2510">
    <property type="match status" value="1"/>
</dbReference>
<dbReference type="InterPro" id="IPR048741">
    <property type="entry name" value="Pus10-like_C"/>
</dbReference>
<dbReference type="Gene3D" id="3.30.70.3190">
    <property type="match status" value="1"/>
</dbReference>
<evidence type="ECO:0000259" key="9">
    <source>
        <dbReference type="Pfam" id="PF21238"/>
    </source>
</evidence>
<evidence type="ECO:0000256" key="7">
    <source>
        <dbReference type="ARBA" id="ARBA00083669"/>
    </source>
</evidence>
<dbReference type="PANTHER" id="PTHR21568:SF0">
    <property type="entry name" value="TRNA PSEUDOURIDINE SYNTHASE PUS10"/>
    <property type="match status" value="1"/>
</dbReference>
<evidence type="ECO:0000313" key="11">
    <source>
        <dbReference type="Proteomes" id="UP000678393"/>
    </source>
</evidence>
<protein>
    <recommendedName>
        <fullName evidence="2">tRNA pseudouridine(55) synthase</fullName>
        <ecNumber evidence="2">5.4.99.25</ecNumber>
    </recommendedName>
    <alternativeName>
        <fullName evidence="7">tRNA pseudouridine 55 synthase</fullName>
    </alternativeName>
    <alternativeName>
        <fullName evidence="5">tRNA pseudouridylate synthase</fullName>
    </alternativeName>
    <alternativeName>
        <fullName evidence="6">tRNA-uridine isomerase</fullName>
    </alternativeName>
</protein>
<dbReference type="FunFam" id="3.30.70.3190:FF:000001">
    <property type="entry name" value="tRNA pseudouridine synthase Pus10"/>
    <property type="match status" value="1"/>
</dbReference>
<evidence type="ECO:0000259" key="8">
    <source>
        <dbReference type="Pfam" id="PF21237"/>
    </source>
</evidence>
<dbReference type="Pfam" id="PF21237">
    <property type="entry name" value="Pus10_N_euk"/>
    <property type="match status" value="1"/>
</dbReference>
<evidence type="ECO:0000256" key="4">
    <source>
        <dbReference type="ARBA" id="ARBA00023235"/>
    </source>
</evidence>
<evidence type="ECO:0000256" key="3">
    <source>
        <dbReference type="ARBA" id="ARBA00022694"/>
    </source>
</evidence>
<dbReference type="GO" id="GO:0031119">
    <property type="term" value="P:tRNA pseudouridine synthesis"/>
    <property type="evidence" value="ECO:0007669"/>
    <property type="project" value="UniProtKB-ARBA"/>
</dbReference>
<keyword evidence="11" id="KW-1185">Reference proteome</keyword>
<evidence type="ECO:0000256" key="1">
    <source>
        <dbReference type="ARBA" id="ARBA00009652"/>
    </source>
</evidence>
<reference evidence="10" key="1">
    <citation type="submission" date="2021-04" db="EMBL/GenBank/DDBJ databases">
        <authorList>
            <consortium name="Molecular Ecology Group"/>
        </authorList>
    </citation>
    <scope>NUCLEOTIDE SEQUENCE</scope>
</reference>
<dbReference type="PANTHER" id="PTHR21568">
    <property type="entry name" value="TRNA PSEUDOURIDINE SYNTHASE PUS10"/>
    <property type="match status" value="1"/>
</dbReference>
<accession>A0A8S3YUG6</accession>
<dbReference type="NCBIfam" id="TIGR01213">
    <property type="entry name" value="pseudo_Pus10arc"/>
    <property type="match status" value="1"/>
</dbReference>